<feature type="chain" id="PRO_5041969050" evidence="2">
    <location>
        <begin position="19"/>
        <end position="267"/>
    </location>
</feature>
<feature type="region of interest" description="Disordered" evidence="1">
    <location>
        <begin position="217"/>
        <end position="244"/>
    </location>
</feature>
<dbReference type="AlphaFoldDB" id="A0AAD2CHB9"/>
<keyword evidence="4" id="KW-1185">Reference proteome</keyword>
<protein>
    <submittedName>
        <fullName evidence="3">Uncharacterized protein</fullName>
    </submittedName>
</protein>
<comment type="caution">
    <text evidence="3">The sequence shown here is derived from an EMBL/GenBank/DDBJ whole genome shotgun (WGS) entry which is preliminary data.</text>
</comment>
<evidence type="ECO:0000256" key="2">
    <source>
        <dbReference type="SAM" id="SignalP"/>
    </source>
</evidence>
<evidence type="ECO:0000313" key="3">
    <source>
        <dbReference type="EMBL" id="CAJ1934628.1"/>
    </source>
</evidence>
<proteinExistence type="predicted"/>
<sequence length="267" mass="28576">MKTLFALNLALVAIVVNGAGDQHHDHDHAGHKCACEAIEFDYVIDCSDIVAMTEALGRLQSGGCALDCTSGTCDRDWLIVQTHHDHCPEANIPLTIETDFHDYDQVCSSCDIVRQEIPGAPQCPLVNCTDGSGTAAYQRLLANGCNIDCAQSSTTCRDDWLTLRVIHDTCDHSALTQAAEEGMHALEEPCAAYQCNPSLDVIANTLECTEDLMTDSDTNNAHDDHDDHDHDNHHGGETSVGGADDSGSFKVAAGSIIAMAIAITTIL</sequence>
<organism evidence="3 4">
    <name type="scientific">Cylindrotheca closterium</name>
    <dbReference type="NCBI Taxonomy" id="2856"/>
    <lineage>
        <taxon>Eukaryota</taxon>
        <taxon>Sar</taxon>
        <taxon>Stramenopiles</taxon>
        <taxon>Ochrophyta</taxon>
        <taxon>Bacillariophyta</taxon>
        <taxon>Bacillariophyceae</taxon>
        <taxon>Bacillariophycidae</taxon>
        <taxon>Bacillariales</taxon>
        <taxon>Bacillariaceae</taxon>
        <taxon>Cylindrotheca</taxon>
    </lineage>
</organism>
<gene>
    <name evidence="3" type="ORF">CYCCA115_LOCUS3969</name>
</gene>
<dbReference type="EMBL" id="CAKOGP040000347">
    <property type="protein sequence ID" value="CAJ1934628.1"/>
    <property type="molecule type" value="Genomic_DNA"/>
</dbReference>
<feature type="compositionally biased region" description="Basic and acidic residues" evidence="1">
    <location>
        <begin position="220"/>
        <end position="236"/>
    </location>
</feature>
<evidence type="ECO:0000256" key="1">
    <source>
        <dbReference type="SAM" id="MobiDB-lite"/>
    </source>
</evidence>
<reference evidence="3" key="1">
    <citation type="submission" date="2023-08" db="EMBL/GenBank/DDBJ databases">
        <authorList>
            <person name="Audoor S."/>
            <person name="Bilcke G."/>
        </authorList>
    </citation>
    <scope>NUCLEOTIDE SEQUENCE</scope>
</reference>
<keyword evidence="2" id="KW-0732">Signal</keyword>
<name>A0AAD2CHB9_9STRA</name>
<evidence type="ECO:0000313" key="4">
    <source>
        <dbReference type="Proteomes" id="UP001295423"/>
    </source>
</evidence>
<dbReference type="Proteomes" id="UP001295423">
    <property type="component" value="Unassembled WGS sequence"/>
</dbReference>
<feature type="signal peptide" evidence="2">
    <location>
        <begin position="1"/>
        <end position="18"/>
    </location>
</feature>
<accession>A0AAD2CHB9</accession>